<evidence type="ECO:0000313" key="7">
    <source>
        <dbReference type="Proteomes" id="UP000011689"/>
    </source>
</evidence>
<dbReference type="OrthoDB" id="292134at2157"/>
<dbReference type="AlphaFoldDB" id="M0FIW3"/>
<keyword evidence="2" id="KW-0472">Membrane</keyword>
<dbReference type="Pfam" id="PF26237">
    <property type="entry name" value="DUF8054_C"/>
    <property type="match status" value="1"/>
</dbReference>
<dbReference type="Proteomes" id="UP000011689">
    <property type="component" value="Unassembled WGS sequence"/>
</dbReference>
<keyword evidence="7" id="KW-1185">Reference proteome</keyword>
<dbReference type="RefSeq" id="WP_008581624.1">
    <property type="nucleotide sequence ID" value="NZ_AOJO01000013.1"/>
</dbReference>
<evidence type="ECO:0000313" key="6">
    <source>
        <dbReference type="EMBL" id="ELZ59956.1"/>
    </source>
</evidence>
<evidence type="ECO:0000259" key="4">
    <source>
        <dbReference type="Pfam" id="PF26237"/>
    </source>
</evidence>
<evidence type="ECO:0000256" key="1">
    <source>
        <dbReference type="SAM" id="MobiDB-lite"/>
    </source>
</evidence>
<reference evidence="6 7" key="1">
    <citation type="journal article" date="2014" name="PLoS Genet.">
        <title>Phylogenetically driven sequencing of extremely halophilic archaea reveals strategies for static and dynamic osmo-response.</title>
        <authorList>
            <person name="Becker E.A."/>
            <person name="Seitzer P.M."/>
            <person name="Tritt A."/>
            <person name="Larsen D."/>
            <person name="Krusor M."/>
            <person name="Yao A.I."/>
            <person name="Wu D."/>
            <person name="Madern D."/>
            <person name="Eisen J.A."/>
            <person name="Darling A.E."/>
            <person name="Facciotti M.T."/>
        </authorList>
    </citation>
    <scope>NUCLEOTIDE SEQUENCE [LARGE SCALE GENOMIC DNA]</scope>
    <source>
        <strain evidence="6 7">ATCC 700873</strain>
    </source>
</reference>
<dbReference type="PATRIC" id="fig|1227481.4.peg.544"/>
<dbReference type="InterPro" id="IPR058674">
    <property type="entry name" value="DUF8054_N"/>
</dbReference>
<evidence type="ECO:0000256" key="2">
    <source>
        <dbReference type="SAM" id="Phobius"/>
    </source>
</evidence>
<sequence length="349" mass="37589">MSSRGTSFRDRIREPEYTGENRCVPCTVLNVALAAALTVASAAFGPVAAAAVLVASLGSIYYRGYLVPGTPELTKRYLPDRVLRLFGKAPEGPRDGWEEAGRSGEVTVTTFEADQSADGVTEVDAGSAAEVSDGSADEAEDRSAEQTEESPADDEPEFETVERIRDQRENAVDPTELLLDIGVVEPTEDGADLVFEEEFADAVESRVSSLERADVRAETLAEMFGVSPDDVAFEDREYPAVTVLRRVRKWPGDGAYLADVAAHLALVERTDRWLDVPAEQRLSILQSLRSFLSSCPVCGGEVAATADTVESCCMAHEVIAIRCEGCGEHVLELEPEKIATPGEDTGITP</sequence>
<comment type="caution">
    <text evidence="6">The sequence shown here is derived from an EMBL/GenBank/DDBJ whole genome shotgun (WGS) entry which is preliminary data.</text>
</comment>
<organism evidence="6 7">
    <name type="scientific">Halorubrum hochstenium ATCC 700873</name>
    <dbReference type="NCBI Taxonomy" id="1227481"/>
    <lineage>
        <taxon>Archaea</taxon>
        <taxon>Methanobacteriati</taxon>
        <taxon>Methanobacteriota</taxon>
        <taxon>Stenosarchaea group</taxon>
        <taxon>Halobacteria</taxon>
        <taxon>Halobacteriales</taxon>
        <taxon>Haloferacaceae</taxon>
        <taxon>Halorubrum</taxon>
    </lineage>
</organism>
<protein>
    <submittedName>
        <fullName evidence="6">Uncharacterized protein</fullName>
    </submittedName>
</protein>
<proteinExistence type="predicted"/>
<feature type="domain" description="DUF8054" evidence="4">
    <location>
        <begin position="294"/>
        <end position="332"/>
    </location>
</feature>
<feature type="region of interest" description="Disordered" evidence="1">
    <location>
        <begin position="110"/>
        <end position="169"/>
    </location>
</feature>
<feature type="compositionally biased region" description="Acidic residues" evidence="1">
    <location>
        <begin position="135"/>
        <end position="159"/>
    </location>
</feature>
<dbReference type="Pfam" id="PF26238">
    <property type="entry name" value="DUF8054_M"/>
    <property type="match status" value="1"/>
</dbReference>
<evidence type="ECO:0000259" key="5">
    <source>
        <dbReference type="Pfam" id="PF26238"/>
    </source>
</evidence>
<dbReference type="InterPro" id="IPR058775">
    <property type="entry name" value="DUF8054_M"/>
</dbReference>
<accession>M0FIW3</accession>
<dbReference type="GeneID" id="72712418"/>
<name>M0FIW3_9EURY</name>
<dbReference type="InterPro" id="IPR058675">
    <property type="entry name" value="DUF8054_C"/>
</dbReference>
<feature type="transmembrane region" description="Helical" evidence="2">
    <location>
        <begin position="31"/>
        <end position="55"/>
    </location>
</feature>
<dbReference type="EMBL" id="AOJO01000013">
    <property type="protein sequence ID" value="ELZ59956.1"/>
    <property type="molecule type" value="Genomic_DNA"/>
</dbReference>
<keyword evidence="2" id="KW-1133">Transmembrane helix</keyword>
<feature type="compositionally biased region" description="Basic and acidic residues" evidence="1">
    <location>
        <begin position="160"/>
        <end position="169"/>
    </location>
</feature>
<evidence type="ECO:0000259" key="3">
    <source>
        <dbReference type="Pfam" id="PF26236"/>
    </source>
</evidence>
<keyword evidence="2" id="KW-0812">Transmembrane</keyword>
<gene>
    <name evidence="6" type="ORF">C467_02856</name>
</gene>
<feature type="domain" description="DUF8054" evidence="3">
    <location>
        <begin position="10"/>
        <end position="88"/>
    </location>
</feature>
<feature type="domain" description="DUF8054" evidence="5">
    <location>
        <begin position="173"/>
        <end position="290"/>
    </location>
</feature>
<dbReference type="Pfam" id="PF26236">
    <property type="entry name" value="DUF8054_N"/>
    <property type="match status" value="1"/>
</dbReference>